<dbReference type="InterPro" id="IPR004360">
    <property type="entry name" value="Glyas_Fos-R_dOase_dom"/>
</dbReference>
<sequence>MSVDWKPGMFVHLDLTVPDAPAVRDFYADVIGWTPEPLGEDWMMLAPDGTPAAGVCHARGENADLPPQWLAYVAVDDLDASLAAVRARGGEVVAGPKGEGQGAYAVIRDPAGAVLALILR</sequence>
<organism evidence="2 3">
    <name type="scientific">Pseudonocardia kunmingensis</name>
    <dbReference type="NCBI Taxonomy" id="630975"/>
    <lineage>
        <taxon>Bacteria</taxon>
        <taxon>Bacillati</taxon>
        <taxon>Actinomycetota</taxon>
        <taxon>Actinomycetes</taxon>
        <taxon>Pseudonocardiales</taxon>
        <taxon>Pseudonocardiaceae</taxon>
        <taxon>Pseudonocardia</taxon>
    </lineage>
</organism>
<dbReference type="InterPro" id="IPR029068">
    <property type="entry name" value="Glyas_Bleomycin-R_OHBP_Dase"/>
</dbReference>
<dbReference type="EMBL" id="VFPA01000007">
    <property type="protein sequence ID" value="TQM02097.1"/>
    <property type="molecule type" value="Genomic_DNA"/>
</dbReference>
<dbReference type="CDD" id="cd07247">
    <property type="entry name" value="SgaA_N_like"/>
    <property type="match status" value="1"/>
</dbReference>
<dbReference type="Gene3D" id="3.10.180.10">
    <property type="entry name" value="2,3-Dihydroxybiphenyl 1,2-Dioxygenase, domain 1"/>
    <property type="match status" value="1"/>
</dbReference>
<dbReference type="RefSeq" id="WP_142063631.1">
    <property type="nucleotide sequence ID" value="NZ_VFPA01000007.1"/>
</dbReference>
<evidence type="ECO:0000313" key="3">
    <source>
        <dbReference type="Proteomes" id="UP000315677"/>
    </source>
</evidence>
<dbReference type="OrthoDB" id="9793039at2"/>
<comment type="caution">
    <text evidence="2">The sequence shown here is derived from an EMBL/GenBank/DDBJ whole genome shotgun (WGS) entry which is preliminary data.</text>
</comment>
<dbReference type="Pfam" id="PF00903">
    <property type="entry name" value="Glyoxalase"/>
    <property type="match status" value="1"/>
</dbReference>
<keyword evidence="3" id="KW-1185">Reference proteome</keyword>
<evidence type="ECO:0000259" key="1">
    <source>
        <dbReference type="PROSITE" id="PS51819"/>
    </source>
</evidence>
<accession>A0A543CYB9</accession>
<protein>
    <recommendedName>
        <fullName evidence="1">VOC domain-containing protein</fullName>
    </recommendedName>
</protein>
<dbReference type="PROSITE" id="PS51819">
    <property type="entry name" value="VOC"/>
    <property type="match status" value="1"/>
</dbReference>
<evidence type="ECO:0000313" key="2">
    <source>
        <dbReference type="EMBL" id="TQM02097.1"/>
    </source>
</evidence>
<reference evidence="2 3" key="1">
    <citation type="submission" date="2019-06" db="EMBL/GenBank/DDBJ databases">
        <title>Sequencing the genomes of 1000 actinobacteria strains.</title>
        <authorList>
            <person name="Klenk H.-P."/>
        </authorList>
    </citation>
    <scope>NUCLEOTIDE SEQUENCE [LARGE SCALE GENOMIC DNA]</scope>
    <source>
        <strain evidence="2 3">DSM 45301</strain>
    </source>
</reference>
<dbReference type="SUPFAM" id="SSF54593">
    <property type="entry name" value="Glyoxalase/Bleomycin resistance protein/Dihydroxybiphenyl dioxygenase"/>
    <property type="match status" value="1"/>
</dbReference>
<dbReference type="InterPro" id="IPR052164">
    <property type="entry name" value="Anthracycline_SecMetBiosynth"/>
</dbReference>
<gene>
    <name evidence="2" type="ORF">FB558_7958</name>
</gene>
<feature type="domain" description="VOC" evidence="1">
    <location>
        <begin position="9"/>
        <end position="120"/>
    </location>
</feature>
<dbReference type="PANTHER" id="PTHR33993">
    <property type="entry name" value="GLYOXALASE-RELATED"/>
    <property type="match status" value="1"/>
</dbReference>
<dbReference type="Proteomes" id="UP000315677">
    <property type="component" value="Unassembled WGS sequence"/>
</dbReference>
<dbReference type="InterPro" id="IPR037523">
    <property type="entry name" value="VOC_core"/>
</dbReference>
<proteinExistence type="predicted"/>
<name>A0A543CYB9_9PSEU</name>
<dbReference type="AlphaFoldDB" id="A0A543CYB9"/>
<dbReference type="PANTHER" id="PTHR33993:SF14">
    <property type="entry name" value="GB|AAF24581.1"/>
    <property type="match status" value="1"/>
</dbReference>